<keyword evidence="3" id="KW-1185">Reference proteome</keyword>
<evidence type="ECO:0008006" key="4">
    <source>
        <dbReference type="Google" id="ProtNLM"/>
    </source>
</evidence>
<evidence type="ECO:0000256" key="1">
    <source>
        <dbReference type="SAM" id="MobiDB-lite"/>
    </source>
</evidence>
<dbReference type="EMBL" id="JAPEIS010000004">
    <property type="protein sequence ID" value="KAJ8067559.1"/>
    <property type="molecule type" value="Genomic_DNA"/>
</dbReference>
<evidence type="ECO:0000313" key="2">
    <source>
        <dbReference type="EMBL" id="KAJ8067559.1"/>
    </source>
</evidence>
<dbReference type="Proteomes" id="UP001152300">
    <property type="component" value="Unassembled WGS sequence"/>
</dbReference>
<dbReference type="InterPro" id="IPR014729">
    <property type="entry name" value="Rossmann-like_a/b/a_fold"/>
</dbReference>
<protein>
    <recommendedName>
        <fullName evidence="4">Cytidyltransferase-like domain-containing protein</fullName>
    </recommendedName>
</protein>
<proteinExistence type="predicted"/>
<sequence>MAAPSNKMSANVTDGAGKENPELTAAPNDPHQVRADTIQPFLRKAMESPINIGEIPASLFSLKSDSDHNLILQSSHTSCPILKSNSRNNILLYPGSFNPPHQGHLATIQYFSERREQLGITAMFIFVDPGSIVQGKKKKWGDIILPQDLRYELFYRVPKIFQLVESGWLQLLVGDMDNHIKVLRMTTDLISEAGFDVKLVGLLGGDKLTVESAPHLHPGNLQEWGPVDEFLIINARRPVDFFNPKKEKVPRNLPGCTAWEKCTEADKETAEQLNGSAGVLWTSQAWTVPGKPIIQFRASQSSASNGVSSTKIRQIMTEAQDEELMEELKDKVISVEVLVEWLLLQRNRERENIDEKAFL</sequence>
<name>A0A9X0ARG8_9HELO</name>
<feature type="region of interest" description="Disordered" evidence="1">
    <location>
        <begin position="1"/>
        <end position="31"/>
    </location>
</feature>
<reference evidence="2" key="1">
    <citation type="submission" date="2022-11" db="EMBL/GenBank/DDBJ databases">
        <title>Genome Resource of Sclerotinia nivalis Strain SnTB1, a Plant Pathogen Isolated from American Ginseng.</title>
        <authorList>
            <person name="Fan S."/>
        </authorList>
    </citation>
    <scope>NUCLEOTIDE SEQUENCE</scope>
    <source>
        <strain evidence="2">SnTB1</strain>
    </source>
</reference>
<dbReference type="SUPFAM" id="SSF52374">
    <property type="entry name" value="Nucleotidylyl transferase"/>
    <property type="match status" value="1"/>
</dbReference>
<dbReference type="Gene3D" id="3.40.50.620">
    <property type="entry name" value="HUPs"/>
    <property type="match status" value="1"/>
</dbReference>
<gene>
    <name evidence="2" type="ORF">OCU04_004899</name>
</gene>
<dbReference type="OrthoDB" id="3558741at2759"/>
<comment type="caution">
    <text evidence="2">The sequence shown here is derived from an EMBL/GenBank/DDBJ whole genome shotgun (WGS) entry which is preliminary data.</text>
</comment>
<evidence type="ECO:0000313" key="3">
    <source>
        <dbReference type="Proteomes" id="UP001152300"/>
    </source>
</evidence>
<dbReference type="AlphaFoldDB" id="A0A9X0ARG8"/>
<accession>A0A9X0ARG8</accession>
<organism evidence="2 3">
    <name type="scientific">Sclerotinia nivalis</name>
    <dbReference type="NCBI Taxonomy" id="352851"/>
    <lineage>
        <taxon>Eukaryota</taxon>
        <taxon>Fungi</taxon>
        <taxon>Dikarya</taxon>
        <taxon>Ascomycota</taxon>
        <taxon>Pezizomycotina</taxon>
        <taxon>Leotiomycetes</taxon>
        <taxon>Helotiales</taxon>
        <taxon>Sclerotiniaceae</taxon>
        <taxon>Sclerotinia</taxon>
    </lineage>
</organism>
<feature type="compositionally biased region" description="Polar residues" evidence="1">
    <location>
        <begin position="1"/>
        <end position="12"/>
    </location>
</feature>